<name>A0A077WA17_9FUNG</name>
<protein>
    <recommendedName>
        <fullName evidence="3">Choice-of-anchor A domain-containing protein</fullName>
    </recommendedName>
</protein>
<evidence type="ECO:0000259" key="3">
    <source>
        <dbReference type="Pfam" id="PF20597"/>
    </source>
</evidence>
<feature type="signal peptide" evidence="2">
    <location>
        <begin position="1"/>
        <end position="19"/>
    </location>
</feature>
<keyword evidence="2" id="KW-0732">Signal</keyword>
<dbReference type="NCBIfam" id="TIGR04215">
    <property type="entry name" value="choice_anch_A"/>
    <property type="match status" value="1"/>
</dbReference>
<proteinExistence type="predicted"/>
<feature type="region of interest" description="Disordered" evidence="1">
    <location>
        <begin position="470"/>
        <end position="496"/>
    </location>
</feature>
<organism evidence="4">
    <name type="scientific">Lichtheimia ramosa</name>
    <dbReference type="NCBI Taxonomy" id="688394"/>
    <lineage>
        <taxon>Eukaryota</taxon>
        <taxon>Fungi</taxon>
        <taxon>Fungi incertae sedis</taxon>
        <taxon>Mucoromycota</taxon>
        <taxon>Mucoromycotina</taxon>
        <taxon>Mucoromycetes</taxon>
        <taxon>Mucorales</taxon>
        <taxon>Lichtheimiaceae</taxon>
        <taxon>Lichtheimia</taxon>
    </lineage>
</organism>
<dbReference type="AlphaFoldDB" id="A0A077WA17"/>
<dbReference type="OrthoDB" id="2265684at2759"/>
<feature type="compositionally biased region" description="Basic residues" evidence="1">
    <location>
        <begin position="475"/>
        <end position="485"/>
    </location>
</feature>
<dbReference type="EMBL" id="LK023314">
    <property type="protein sequence ID" value="CDS03871.1"/>
    <property type="molecule type" value="Genomic_DNA"/>
</dbReference>
<gene>
    <name evidence="4" type="ORF">LRAMOSA06826</name>
</gene>
<dbReference type="Pfam" id="PF20597">
    <property type="entry name" value="pAdhesive_15"/>
    <property type="match status" value="1"/>
</dbReference>
<reference evidence="4" key="1">
    <citation type="journal article" date="2014" name="Genome Announc.">
        <title>De novo whole-genome sequence and genome annotation of Lichtheimia ramosa.</title>
        <authorList>
            <person name="Linde J."/>
            <person name="Schwartze V."/>
            <person name="Binder U."/>
            <person name="Lass-Florl C."/>
            <person name="Voigt K."/>
            <person name="Horn F."/>
        </authorList>
    </citation>
    <scope>NUCLEOTIDE SEQUENCE</scope>
    <source>
        <strain evidence="4">JMRC FSU:6197</strain>
    </source>
</reference>
<sequence>MIKAPILAALLLLVQGQYAALNPVQQPDDVQHECPLSKTGNDQISSILSHFSGIFLGDYTSNGGFFPGPLAIAGDYHTNTTMLDSSRHVDCTSSATNNNVLSYGLVVNGNLYSNRIDLTGNAFIGEGDVDGSVNPQPQGGLCDQKHFGNNSPLDFDAVESYLLGASKALAMLKPDMRFKQHSITQLDTPENPLYNVFTFDTCRDCSFWVKESLSDPSGLLFAGPAGSLKEAPSGTVVLNIPVADGSTIMIDADMPTFGFNPCNTIFNFYPVSEDDGQYLPGGEFTIDRRTVGQLEGLILAPRGHIREASHGNFAGSIFALDYTSVQPHGGAGLRDFFSTTGACAAYSGCFPIMKQSASSSGLKKRQDDELPTTTTTTTLTITPESITNVETQVLTETIQITSNHEVISTATLRYTTVRTHTDRSTYTDFNTIFSTPDPVTSTHEVLTTETVTASEPIVENVTVYVRPEGGDGHYQHKHHDHHKHKHEDYKKGNHGYHKHKYHYEEGVYE</sequence>
<evidence type="ECO:0000313" key="4">
    <source>
        <dbReference type="EMBL" id="CDS03871.1"/>
    </source>
</evidence>
<evidence type="ECO:0000256" key="1">
    <source>
        <dbReference type="SAM" id="MobiDB-lite"/>
    </source>
</evidence>
<feature type="chain" id="PRO_5001726008" description="Choice-of-anchor A domain-containing protein" evidence="2">
    <location>
        <begin position="20"/>
        <end position="509"/>
    </location>
</feature>
<feature type="domain" description="Choice-of-anchor A" evidence="3">
    <location>
        <begin position="46"/>
        <end position="324"/>
    </location>
</feature>
<evidence type="ECO:0000256" key="2">
    <source>
        <dbReference type="SAM" id="SignalP"/>
    </source>
</evidence>
<dbReference type="InterPro" id="IPR026588">
    <property type="entry name" value="Choice_anch_A"/>
</dbReference>
<accession>A0A077WA17</accession>